<evidence type="ECO:0000313" key="1">
    <source>
        <dbReference type="EMBL" id="ETR73954.1"/>
    </source>
</evidence>
<sequence>MISRATPLFGNKIVSTLLMDKDVTYDHIKKGFIHLSKNMKPYDVFVLFIAGHGIDLDGNYYFIPYNLNNDGLKETLKNKVFLIINYIPCYQW</sequence>
<dbReference type="Proteomes" id="UP000189670">
    <property type="component" value="Unassembled WGS sequence"/>
</dbReference>
<reference evidence="2" key="1">
    <citation type="submission" date="2012-11" db="EMBL/GenBank/DDBJ databases">
        <authorList>
            <person name="Lucero-Rivera Y.E."/>
            <person name="Tovar-Ramirez D."/>
        </authorList>
    </citation>
    <scope>NUCLEOTIDE SEQUENCE [LARGE SCALE GENOMIC DNA]</scope>
    <source>
        <strain evidence="2">Araruama</strain>
    </source>
</reference>
<name>A0A1V1PGR5_9BACT</name>
<comment type="caution">
    <text evidence="1">The sequence shown here is derived from an EMBL/GenBank/DDBJ whole genome shotgun (WGS) entry which is preliminary data.</text>
</comment>
<evidence type="ECO:0000313" key="2">
    <source>
        <dbReference type="Proteomes" id="UP000189670"/>
    </source>
</evidence>
<dbReference type="InterPro" id="IPR029030">
    <property type="entry name" value="Caspase-like_dom_sf"/>
</dbReference>
<evidence type="ECO:0008006" key="3">
    <source>
        <dbReference type="Google" id="ProtNLM"/>
    </source>
</evidence>
<proteinExistence type="predicted"/>
<protein>
    <recommendedName>
        <fullName evidence="3">Caspase family p20 domain-containing protein</fullName>
    </recommendedName>
</protein>
<accession>A0A1V1PGR5</accession>
<dbReference type="SUPFAM" id="SSF52129">
    <property type="entry name" value="Caspase-like"/>
    <property type="match status" value="1"/>
</dbReference>
<dbReference type="EMBL" id="ATBP01000029">
    <property type="protein sequence ID" value="ETR73954.1"/>
    <property type="molecule type" value="Genomic_DNA"/>
</dbReference>
<organism evidence="1 2">
    <name type="scientific">Candidatus Magnetoglobus multicellularis str. Araruama</name>
    <dbReference type="NCBI Taxonomy" id="890399"/>
    <lineage>
        <taxon>Bacteria</taxon>
        <taxon>Pseudomonadati</taxon>
        <taxon>Thermodesulfobacteriota</taxon>
        <taxon>Desulfobacteria</taxon>
        <taxon>Desulfobacterales</taxon>
        <taxon>Desulfobacteraceae</taxon>
        <taxon>Candidatus Magnetoglobus</taxon>
    </lineage>
</organism>
<dbReference type="Gene3D" id="3.40.50.1460">
    <property type="match status" value="1"/>
</dbReference>
<gene>
    <name evidence="1" type="ORF">OMM_06632</name>
</gene>
<dbReference type="AlphaFoldDB" id="A0A1V1PGR5"/>